<dbReference type="AlphaFoldDB" id="A0A448V4H6"/>
<reference evidence="1 2" key="1">
    <citation type="submission" date="2018-12" db="EMBL/GenBank/DDBJ databases">
        <authorList>
            <consortium name="Pathogen Informatics"/>
        </authorList>
    </citation>
    <scope>NUCLEOTIDE SEQUENCE [LARGE SCALE GENOMIC DNA]</scope>
    <source>
        <strain evidence="1 2">NCTC12905</strain>
    </source>
</reference>
<name>A0A448V4H6_BARVI</name>
<dbReference type="Proteomes" id="UP000274201">
    <property type="component" value="Chromosome"/>
</dbReference>
<protein>
    <submittedName>
        <fullName evidence="1">Uncharacterized protein</fullName>
    </submittedName>
</protein>
<evidence type="ECO:0000313" key="1">
    <source>
        <dbReference type="EMBL" id="VEJ44693.1"/>
    </source>
</evidence>
<sequence length="98" mass="11477">MINGFQEIHALKIGELWALPSVIQMLLIENVCRFSLRIEQTRSMRHLAHKVADKISLADNETKLHTFLRTINRSLLLQPFQRIYSIVYMAHLSIQQPH</sequence>
<gene>
    <name evidence="1" type="ORF">NCTC12905_00331</name>
</gene>
<evidence type="ECO:0000313" key="2">
    <source>
        <dbReference type="Proteomes" id="UP000274201"/>
    </source>
</evidence>
<dbReference type="EMBL" id="LR134529">
    <property type="protein sequence ID" value="VEJ44693.1"/>
    <property type="molecule type" value="Genomic_DNA"/>
</dbReference>
<organism evidence="1 2">
    <name type="scientific">Bartonella vinsonii</name>
    <name type="common">Rochalimaea vinsonii</name>
    <dbReference type="NCBI Taxonomy" id="33047"/>
    <lineage>
        <taxon>Bacteria</taxon>
        <taxon>Pseudomonadati</taxon>
        <taxon>Pseudomonadota</taxon>
        <taxon>Alphaproteobacteria</taxon>
        <taxon>Hyphomicrobiales</taxon>
        <taxon>Bartonellaceae</taxon>
        <taxon>Bartonella</taxon>
    </lineage>
</organism>
<accession>A0A448V4H6</accession>
<proteinExistence type="predicted"/>